<dbReference type="GO" id="GO:0015293">
    <property type="term" value="F:symporter activity"/>
    <property type="evidence" value="ECO:0007669"/>
    <property type="project" value="InterPro"/>
</dbReference>
<dbReference type="PANTHER" id="PTHR11328:SF24">
    <property type="entry name" value="MAJOR FACILITATOR SUPERFAMILY (MFS) PROFILE DOMAIN-CONTAINING PROTEIN"/>
    <property type="match status" value="1"/>
</dbReference>
<evidence type="ECO:0000313" key="3">
    <source>
        <dbReference type="Proteomes" id="UP000054078"/>
    </source>
</evidence>
<dbReference type="SUPFAM" id="SSF103473">
    <property type="entry name" value="MFS general substrate transporter"/>
    <property type="match status" value="1"/>
</dbReference>
<keyword evidence="1" id="KW-0812">Transmembrane</keyword>
<reference evidence="2 3" key="1">
    <citation type="submission" date="2015-12" db="EMBL/GenBank/DDBJ databases">
        <title>Draft Genome Sequence of Olsenella scatoligenes SK9K4T; a Producer of 3-Methylindole- (skatole) and 4-Methylphenol- (p-cresol) Isolated from Pig Feces.</title>
        <authorList>
            <person name="Li X."/>
            <person name="Borg B."/>
            <person name="Canibe N."/>
        </authorList>
    </citation>
    <scope>NUCLEOTIDE SEQUENCE [LARGE SCALE GENOMIC DNA]</scope>
    <source>
        <strain evidence="2 3">SK9K4</strain>
    </source>
</reference>
<accession>A0A100YUW0</accession>
<protein>
    <submittedName>
        <fullName evidence="2">Na+/melibiose symporter and related transporter</fullName>
    </submittedName>
</protein>
<dbReference type="PANTHER" id="PTHR11328">
    <property type="entry name" value="MAJOR FACILITATOR SUPERFAMILY DOMAIN-CONTAINING PROTEIN"/>
    <property type="match status" value="1"/>
</dbReference>
<organism evidence="2 3">
    <name type="scientific">Tractidigestivibacter scatoligenes</name>
    <name type="common">Olsenella scatoligenes</name>
    <dbReference type="NCBI Taxonomy" id="1299998"/>
    <lineage>
        <taxon>Bacteria</taxon>
        <taxon>Bacillati</taxon>
        <taxon>Actinomycetota</taxon>
        <taxon>Coriobacteriia</taxon>
        <taxon>Coriobacteriales</taxon>
        <taxon>Atopobiaceae</taxon>
        <taxon>Tractidigestivibacter</taxon>
    </lineage>
</organism>
<feature type="transmembrane region" description="Helical" evidence="1">
    <location>
        <begin position="204"/>
        <end position="222"/>
    </location>
</feature>
<feature type="transmembrane region" description="Helical" evidence="1">
    <location>
        <begin position="68"/>
        <end position="93"/>
    </location>
</feature>
<feature type="transmembrane region" description="Helical" evidence="1">
    <location>
        <begin position="451"/>
        <end position="474"/>
    </location>
</feature>
<feature type="transmembrane region" description="Helical" evidence="1">
    <location>
        <begin position="362"/>
        <end position="385"/>
    </location>
</feature>
<keyword evidence="3" id="KW-1185">Reference proteome</keyword>
<keyword evidence="1" id="KW-0472">Membrane</keyword>
<dbReference type="GO" id="GO:0008643">
    <property type="term" value="P:carbohydrate transport"/>
    <property type="evidence" value="ECO:0007669"/>
    <property type="project" value="InterPro"/>
</dbReference>
<feature type="transmembrane region" description="Helical" evidence="1">
    <location>
        <begin position="406"/>
        <end position="431"/>
    </location>
</feature>
<feature type="transmembrane region" description="Helical" evidence="1">
    <location>
        <begin position="262"/>
        <end position="282"/>
    </location>
</feature>
<sequence length="501" mass="54053">MTDNTSTDEKDKGFWSSPFTSSLAKRDRVTPPEVIFGYFLGPFGGLLASGIFTSQLQNYFTDVLRLDLSFLTALQLISTVLIVIANLMVGQLIERTHCLAGKARPWILLSALTLAVSTVLMFFVPFEGAARMVWIAIAFNLYYSVAYPIYNTANSALVAVSTRDTEKRGTMASFTNIAGFGVMGAGTMVFPILVSFFLKEDQNLWLLAMSAIALFTLITVYLQFRFTRERITEEVSASQSEGEKQEAPSLSRQLSSVTHEPMWWVIIVAYLLYQFSGAFKNGSMVYFCKWVLDNSYFGTAEAWGASQSLLSIMGALPMAAAILFVIPLCNKFGKQRVCIVGMVVGVIGGVIAGLGGSNIVPVAAGVAIKCLGSAPLGYMILAMLADVIDHIEYKNHIRTDGLTMSIYSCIAVAATPICNAIFSGILGGVGYDQAADVARGVAAQSVAAQAAIAGSYIWVETVAFAICGVLLLFFTVEKNLPAEQAALKERNEGAVTEANHE</sequence>
<feature type="transmembrane region" description="Helical" evidence="1">
    <location>
        <begin position="171"/>
        <end position="198"/>
    </location>
</feature>
<feature type="transmembrane region" description="Helical" evidence="1">
    <location>
        <begin position="35"/>
        <end position="56"/>
    </location>
</feature>
<dbReference type="InterPro" id="IPR036259">
    <property type="entry name" value="MFS_trans_sf"/>
</dbReference>
<dbReference type="RefSeq" id="WP_059055062.1">
    <property type="nucleotide sequence ID" value="NZ_LOJF01000010.1"/>
</dbReference>
<comment type="caution">
    <text evidence="2">The sequence shown here is derived from an EMBL/GenBank/DDBJ whole genome shotgun (WGS) entry which is preliminary data.</text>
</comment>
<name>A0A100YUW0_TRASO</name>
<dbReference type="InterPro" id="IPR039672">
    <property type="entry name" value="MFS_2"/>
</dbReference>
<feature type="transmembrane region" description="Helical" evidence="1">
    <location>
        <begin position="132"/>
        <end position="150"/>
    </location>
</feature>
<dbReference type="GO" id="GO:0005886">
    <property type="term" value="C:plasma membrane"/>
    <property type="evidence" value="ECO:0007669"/>
    <property type="project" value="TreeGrafter"/>
</dbReference>
<dbReference type="EMBL" id="LOJF01000010">
    <property type="protein sequence ID" value="KUH58133.1"/>
    <property type="molecule type" value="Genomic_DNA"/>
</dbReference>
<gene>
    <name evidence="2" type="ORF">AUL39_07920</name>
</gene>
<dbReference type="AlphaFoldDB" id="A0A100YUW0"/>
<dbReference type="Proteomes" id="UP000054078">
    <property type="component" value="Unassembled WGS sequence"/>
</dbReference>
<evidence type="ECO:0000256" key="1">
    <source>
        <dbReference type="SAM" id="Phobius"/>
    </source>
</evidence>
<proteinExistence type="predicted"/>
<dbReference type="STRING" id="1299998.AUL39_07920"/>
<dbReference type="OrthoDB" id="181905at2"/>
<keyword evidence="1" id="KW-1133">Transmembrane helix</keyword>
<evidence type="ECO:0000313" key="2">
    <source>
        <dbReference type="EMBL" id="KUH58133.1"/>
    </source>
</evidence>
<dbReference type="Pfam" id="PF13347">
    <property type="entry name" value="MFS_2"/>
    <property type="match status" value="1"/>
</dbReference>
<feature type="transmembrane region" description="Helical" evidence="1">
    <location>
        <begin position="337"/>
        <end position="356"/>
    </location>
</feature>
<feature type="transmembrane region" description="Helical" evidence="1">
    <location>
        <begin position="302"/>
        <end position="325"/>
    </location>
</feature>
<feature type="transmembrane region" description="Helical" evidence="1">
    <location>
        <begin position="105"/>
        <end position="126"/>
    </location>
</feature>
<dbReference type="Gene3D" id="1.20.1250.20">
    <property type="entry name" value="MFS general substrate transporter like domains"/>
    <property type="match status" value="1"/>
</dbReference>